<evidence type="ECO:0008006" key="4">
    <source>
        <dbReference type="Google" id="ProtNLM"/>
    </source>
</evidence>
<keyword evidence="3" id="KW-1185">Reference proteome</keyword>
<protein>
    <recommendedName>
        <fullName evidence="4">ATP-grasp-modified RiPP</fullName>
    </recommendedName>
</protein>
<dbReference type="EMBL" id="CP010519">
    <property type="protein sequence ID" value="AJE83729.1"/>
    <property type="molecule type" value="Genomic_DNA"/>
</dbReference>
<feature type="compositionally biased region" description="Polar residues" evidence="1">
    <location>
        <begin position="44"/>
        <end position="55"/>
    </location>
</feature>
<evidence type="ECO:0000256" key="1">
    <source>
        <dbReference type="SAM" id="MobiDB-lite"/>
    </source>
</evidence>
<accession>A0A0B5EQ27</accession>
<sequence length="63" mass="6569">MSLPAATVTVDPVTQTGRWIGADGKALPATARHKRSETSKETATRTSPDGTPDQGSDQEGDTD</sequence>
<evidence type="ECO:0000313" key="3">
    <source>
        <dbReference type="Proteomes" id="UP000031523"/>
    </source>
</evidence>
<evidence type="ECO:0000313" key="2">
    <source>
        <dbReference type="EMBL" id="AJE83729.1"/>
    </source>
</evidence>
<organism evidence="2 3">
    <name type="scientific">Streptomyces albus (strain ATCC 21838 / DSM 41398 / FERM P-419 / JCM 4703 / NBRC 107858)</name>
    <dbReference type="NCBI Taxonomy" id="1081613"/>
    <lineage>
        <taxon>Bacteria</taxon>
        <taxon>Bacillati</taxon>
        <taxon>Actinomycetota</taxon>
        <taxon>Actinomycetes</taxon>
        <taxon>Kitasatosporales</taxon>
        <taxon>Streptomycetaceae</taxon>
        <taxon>Streptomyces</taxon>
    </lineage>
</organism>
<dbReference type="KEGG" id="sals:SLNWT_3353"/>
<dbReference type="Proteomes" id="UP000031523">
    <property type="component" value="Chromosome"/>
</dbReference>
<reference evidence="2 3" key="1">
    <citation type="submission" date="2015-01" db="EMBL/GenBank/DDBJ databases">
        <title>Enhanced salinomycin production by adjusting the supply of polyketide extender units in Streptomyce albus DSM 41398.</title>
        <authorList>
            <person name="Lu C."/>
        </authorList>
    </citation>
    <scope>NUCLEOTIDE SEQUENCE [LARGE SCALE GENOMIC DNA]</scope>
    <source>
        <strain evidence="3">ATCC 21838 / DSM 41398 / FERM P-419 / JCM 4703 / NBRC 107858</strain>
    </source>
</reference>
<gene>
    <name evidence="2" type="ORF">SLNWT_3353</name>
</gene>
<proteinExistence type="predicted"/>
<name>A0A0B5EQ27_STRA4</name>
<dbReference type="InterPro" id="IPR026496">
    <property type="entry name" value="GRASP_targ"/>
</dbReference>
<dbReference type="NCBIfam" id="TIGR04186">
    <property type="entry name" value="GRASP_targ"/>
    <property type="match status" value="1"/>
</dbReference>
<dbReference type="InterPro" id="IPR025843">
    <property type="entry name" value="Actino_peptide"/>
</dbReference>
<dbReference type="Pfam" id="PF14408">
    <property type="entry name" value="Actino_peptide"/>
    <property type="match status" value="1"/>
</dbReference>
<feature type="region of interest" description="Disordered" evidence="1">
    <location>
        <begin position="1"/>
        <end position="63"/>
    </location>
</feature>
<dbReference type="AlphaFoldDB" id="A0A0B5EQ27"/>